<feature type="domain" description="FMN hydroxy acid dehydrogenase" evidence="4">
    <location>
        <begin position="34"/>
        <end position="439"/>
    </location>
</feature>
<dbReference type="InterPro" id="IPR008259">
    <property type="entry name" value="FMN_hydac_DH_AS"/>
</dbReference>
<dbReference type="PANTHER" id="PTHR10578">
    <property type="entry name" value="S -2-HYDROXY-ACID OXIDASE-RELATED"/>
    <property type="match status" value="1"/>
</dbReference>
<evidence type="ECO:0000256" key="1">
    <source>
        <dbReference type="ARBA" id="ARBA00001917"/>
    </source>
</evidence>
<evidence type="ECO:0000313" key="5">
    <source>
        <dbReference type="EMBL" id="GAA2734174.1"/>
    </source>
</evidence>
<organism evidence="5 6">
    <name type="scientific">Pedococcus aerophilus</name>
    <dbReference type="NCBI Taxonomy" id="436356"/>
    <lineage>
        <taxon>Bacteria</taxon>
        <taxon>Bacillati</taxon>
        <taxon>Actinomycetota</taxon>
        <taxon>Actinomycetes</taxon>
        <taxon>Micrococcales</taxon>
        <taxon>Intrasporangiaceae</taxon>
        <taxon>Pedococcus</taxon>
    </lineage>
</organism>
<evidence type="ECO:0000256" key="3">
    <source>
        <dbReference type="ARBA" id="ARBA00024042"/>
    </source>
</evidence>
<dbReference type="Pfam" id="PF01070">
    <property type="entry name" value="FMN_dh"/>
    <property type="match status" value="1"/>
</dbReference>
<proteinExistence type="inferred from homology"/>
<evidence type="ECO:0000259" key="4">
    <source>
        <dbReference type="PROSITE" id="PS51349"/>
    </source>
</evidence>
<comment type="similarity">
    <text evidence="3">Belongs to the FMN-dependent alpha-hydroxy acid dehydrogenase family.</text>
</comment>
<comment type="cofactor">
    <cofactor evidence="1">
        <name>FMN</name>
        <dbReference type="ChEBI" id="CHEBI:58210"/>
    </cofactor>
</comment>
<dbReference type="EMBL" id="BAAARN010000001">
    <property type="protein sequence ID" value="GAA2734174.1"/>
    <property type="molecule type" value="Genomic_DNA"/>
</dbReference>
<accession>A0ABP6GZF3</accession>
<dbReference type="InterPro" id="IPR012133">
    <property type="entry name" value="Alpha-hydoxy_acid_DH_FMN"/>
</dbReference>
<sequence>MTPTTTTAPDPAAASVGPGRRRQALIYRAGVLGRRPAVPTDAAELERRATAAMAPRARAYVGGGAGGGATVRANRAAFDRRELVPRMATGRTSRDLSTTLLGHRLPTPLLLAPIGAAGVVARGSDLAVARAAAGCGVPYIVSNQGCSPMEEVAAALDGAPWWFQLYWSTDELLVDSLLHRAEAAGAAAVVVTLDTTMLGWRPQDLNLGSLPFSQGIGIAQYTSDPRFQEIVRERVAAKAASGRGEDVKVTLGAVRSLLSISREHPGSLRENLRSAAPRAAVETFLDIYSNPGLSWDALASLSRRTTLPILLKGILHPDDARRAAELGVSGIVVSNHGGRQVDGAIASLDALGPIREAVGPGMPLVLDSGVRTGSDVVKALACGADAVAVGRPYVYGLALAGQDGVRDVIENVVAELDLTLGLCGIGAVDEVGPHVLRAD</sequence>
<protein>
    <submittedName>
        <fullName evidence="5">Alpha-hydroxy-acid oxidizing protein</fullName>
    </submittedName>
</protein>
<dbReference type="InterPro" id="IPR013785">
    <property type="entry name" value="Aldolase_TIM"/>
</dbReference>
<reference evidence="6" key="1">
    <citation type="journal article" date="2019" name="Int. J. Syst. Evol. Microbiol.">
        <title>The Global Catalogue of Microorganisms (GCM) 10K type strain sequencing project: providing services to taxonomists for standard genome sequencing and annotation.</title>
        <authorList>
            <consortium name="The Broad Institute Genomics Platform"/>
            <consortium name="The Broad Institute Genome Sequencing Center for Infectious Disease"/>
            <person name="Wu L."/>
            <person name="Ma J."/>
        </authorList>
    </citation>
    <scope>NUCLEOTIDE SEQUENCE [LARGE SCALE GENOMIC DNA]</scope>
    <source>
        <strain evidence="6">JCM 16378</strain>
    </source>
</reference>
<dbReference type="PROSITE" id="PS51349">
    <property type="entry name" value="FMN_HYDROXY_ACID_DH_2"/>
    <property type="match status" value="1"/>
</dbReference>
<dbReference type="PIRSF" id="PIRSF000138">
    <property type="entry name" value="Al-hdrx_acd_dh"/>
    <property type="match status" value="1"/>
</dbReference>
<dbReference type="SUPFAM" id="SSF51395">
    <property type="entry name" value="FMN-linked oxidoreductases"/>
    <property type="match status" value="1"/>
</dbReference>
<dbReference type="Proteomes" id="UP001501326">
    <property type="component" value="Unassembled WGS sequence"/>
</dbReference>
<evidence type="ECO:0000313" key="6">
    <source>
        <dbReference type="Proteomes" id="UP001501326"/>
    </source>
</evidence>
<dbReference type="InterPro" id="IPR000262">
    <property type="entry name" value="FMN-dep_DH"/>
</dbReference>
<name>A0ABP6GZF3_9MICO</name>
<evidence type="ECO:0000256" key="2">
    <source>
        <dbReference type="ARBA" id="ARBA00023002"/>
    </source>
</evidence>
<dbReference type="PANTHER" id="PTHR10578:SF143">
    <property type="entry name" value="FMN-DEPENDENT ALPHA-HYDROXY ACID DEHYDROGENASE PB1A11.03"/>
    <property type="match status" value="1"/>
</dbReference>
<comment type="caution">
    <text evidence="5">The sequence shown here is derived from an EMBL/GenBank/DDBJ whole genome shotgun (WGS) entry which is preliminary data.</text>
</comment>
<keyword evidence="2" id="KW-0560">Oxidoreductase</keyword>
<dbReference type="PROSITE" id="PS00557">
    <property type="entry name" value="FMN_HYDROXY_ACID_DH_1"/>
    <property type="match status" value="1"/>
</dbReference>
<dbReference type="Gene3D" id="3.20.20.70">
    <property type="entry name" value="Aldolase class I"/>
    <property type="match status" value="1"/>
</dbReference>
<keyword evidence="6" id="KW-1185">Reference proteome</keyword>
<dbReference type="InterPro" id="IPR037396">
    <property type="entry name" value="FMN_HAD"/>
</dbReference>
<dbReference type="RefSeq" id="WP_344191495.1">
    <property type="nucleotide sequence ID" value="NZ_BAAARN010000001.1"/>
</dbReference>
<gene>
    <name evidence="5" type="ORF">GCM10009867_13720</name>
</gene>